<gene>
    <name evidence="1" type="ORF">L210DRAFT_3487750</name>
</gene>
<name>A0AAD4BIB4_BOLED</name>
<dbReference type="AlphaFoldDB" id="A0AAD4BIB4"/>
<sequence length="215" mass="23726">MSMSYTRTLTFKTEHLGTDATLLLVFDQASDGLYNDKFPVVWKVVKFASTGPYHITTTFSSQLAWLQPQINHSLDSIVDGWTCTPIRYNQKTTLQQDGLGRLSFTTPEPGTADSVTVVNGTIIRQDVALGFLPDPAFSPVPVFYWSGLGSGASIQTNFQPVLRAYITSQYTDDQIVRGEISAPIIFEQNLAALSDVTVWDLRFDAATGRFSITQA</sequence>
<proteinExistence type="predicted"/>
<evidence type="ECO:0000313" key="2">
    <source>
        <dbReference type="Proteomes" id="UP001194468"/>
    </source>
</evidence>
<dbReference type="EMBL" id="WHUW01000051">
    <property type="protein sequence ID" value="KAF8431315.1"/>
    <property type="molecule type" value="Genomic_DNA"/>
</dbReference>
<comment type="caution">
    <text evidence="1">The sequence shown here is derived from an EMBL/GenBank/DDBJ whole genome shotgun (WGS) entry which is preliminary data.</text>
</comment>
<reference evidence="1" key="1">
    <citation type="submission" date="2019-10" db="EMBL/GenBank/DDBJ databases">
        <authorList>
            <consortium name="DOE Joint Genome Institute"/>
            <person name="Kuo A."/>
            <person name="Miyauchi S."/>
            <person name="Kiss E."/>
            <person name="Drula E."/>
            <person name="Kohler A."/>
            <person name="Sanchez-Garcia M."/>
            <person name="Andreopoulos B."/>
            <person name="Barry K.W."/>
            <person name="Bonito G."/>
            <person name="Buee M."/>
            <person name="Carver A."/>
            <person name="Chen C."/>
            <person name="Cichocki N."/>
            <person name="Clum A."/>
            <person name="Culley D."/>
            <person name="Crous P.W."/>
            <person name="Fauchery L."/>
            <person name="Girlanda M."/>
            <person name="Hayes R."/>
            <person name="Keri Z."/>
            <person name="LaButti K."/>
            <person name="Lipzen A."/>
            <person name="Lombard V."/>
            <person name="Magnuson J."/>
            <person name="Maillard F."/>
            <person name="Morin E."/>
            <person name="Murat C."/>
            <person name="Nolan M."/>
            <person name="Ohm R."/>
            <person name="Pangilinan J."/>
            <person name="Pereira M."/>
            <person name="Perotto S."/>
            <person name="Peter M."/>
            <person name="Riley R."/>
            <person name="Sitrit Y."/>
            <person name="Stielow B."/>
            <person name="Szollosi G."/>
            <person name="Zifcakova L."/>
            <person name="Stursova M."/>
            <person name="Spatafora J.W."/>
            <person name="Tedersoo L."/>
            <person name="Vaario L.-M."/>
            <person name="Yamada A."/>
            <person name="Yan M."/>
            <person name="Wang P."/>
            <person name="Xu J."/>
            <person name="Bruns T."/>
            <person name="Baldrian P."/>
            <person name="Vilgalys R."/>
            <person name="Henrissat B."/>
            <person name="Grigoriev I.V."/>
            <person name="Hibbett D."/>
            <person name="Nagy L.G."/>
            <person name="Martin F.M."/>
        </authorList>
    </citation>
    <scope>NUCLEOTIDE SEQUENCE</scope>
    <source>
        <strain evidence="1">BED1</strain>
    </source>
</reference>
<dbReference type="Proteomes" id="UP001194468">
    <property type="component" value="Unassembled WGS sequence"/>
</dbReference>
<accession>A0AAD4BIB4</accession>
<organism evidence="1 2">
    <name type="scientific">Boletus edulis BED1</name>
    <dbReference type="NCBI Taxonomy" id="1328754"/>
    <lineage>
        <taxon>Eukaryota</taxon>
        <taxon>Fungi</taxon>
        <taxon>Dikarya</taxon>
        <taxon>Basidiomycota</taxon>
        <taxon>Agaricomycotina</taxon>
        <taxon>Agaricomycetes</taxon>
        <taxon>Agaricomycetidae</taxon>
        <taxon>Boletales</taxon>
        <taxon>Boletineae</taxon>
        <taxon>Boletaceae</taxon>
        <taxon>Boletoideae</taxon>
        <taxon>Boletus</taxon>
    </lineage>
</organism>
<reference evidence="1" key="2">
    <citation type="journal article" date="2020" name="Nat. Commun.">
        <title>Large-scale genome sequencing of mycorrhizal fungi provides insights into the early evolution of symbiotic traits.</title>
        <authorList>
            <person name="Miyauchi S."/>
            <person name="Kiss E."/>
            <person name="Kuo A."/>
            <person name="Drula E."/>
            <person name="Kohler A."/>
            <person name="Sanchez-Garcia M."/>
            <person name="Morin E."/>
            <person name="Andreopoulos B."/>
            <person name="Barry K.W."/>
            <person name="Bonito G."/>
            <person name="Buee M."/>
            <person name="Carver A."/>
            <person name="Chen C."/>
            <person name="Cichocki N."/>
            <person name="Clum A."/>
            <person name="Culley D."/>
            <person name="Crous P.W."/>
            <person name="Fauchery L."/>
            <person name="Girlanda M."/>
            <person name="Hayes R.D."/>
            <person name="Keri Z."/>
            <person name="LaButti K."/>
            <person name="Lipzen A."/>
            <person name="Lombard V."/>
            <person name="Magnuson J."/>
            <person name="Maillard F."/>
            <person name="Murat C."/>
            <person name="Nolan M."/>
            <person name="Ohm R.A."/>
            <person name="Pangilinan J."/>
            <person name="Pereira M.F."/>
            <person name="Perotto S."/>
            <person name="Peter M."/>
            <person name="Pfister S."/>
            <person name="Riley R."/>
            <person name="Sitrit Y."/>
            <person name="Stielow J.B."/>
            <person name="Szollosi G."/>
            <person name="Zifcakova L."/>
            <person name="Stursova M."/>
            <person name="Spatafora J.W."/>
            <person name="Tedersoo L."/>
            <person name="Vaario L.M."/>
            <person name="Yamada A."/>
            <person name="Yan M."/>
            <person name="Wang P."/>
            <person name="Xu J."/>
            <person name="Bruns T."/>
            <person name="Baldrian P."/>
            <person name="Vilgalys R."/>
            <person name="Dunand C."/>
            <person name="Henrissat B."/>
            <person name="Grigoriev I.V."/>
            <person name="Hibbett D."/>
            <person name="Nagy L.G."/>
            <person name="Martin F.M."/>
        </authorList>
    </citation>
    <scope>NUCLEOTIDE SEQUENCE</scope>
    <source>
        <strain evidence="1">BED1</strain>
    </source>
</reference>
<protein>
    <submittedName>
        <fullName evidence="1">Uncharacterized protein</fullName>
    </submittedName>
</protein>
<keyword evidence="2" id="KW-1185">Reference proteome</keyword>
<evidence type="ECO:0000313" key="1">
    <source>
        <dbReference type="EMBL" id="KAF8431315.1"/>
    </source>
</evidence>